<comment type="caution">
    <text evidence="1">The sequence shown here is derived from an EMBL/GenBank/DDBJ whole genome shotgun (WGS) entry which is preliminary data.</text>
</comment>
<dbReference type="EMBL" id="MU003509">
    <property type="protein sequence ID" value="KAF2469945.1"/>
    <property type="molecule type" value="Genomic_DNA"/>
</dbReference>
<organism evidence="1 2">
    <name type="scientific">Lindgomyces ingoldianus</name>
    <dbReference type="NCBI Taxonomy" id="673940"/>
    <lineage>
        <taxon>Eukaryota</taxon>
        <taxon>Fungi</taxon>
        <taxon>Dikarya</taxon>
        <taxon>Ascomycota</taxon>
        <taxon>Pezizomycotina</taxon>
        <taxon>Dothideomycetes</taxon>
        <taxon>Pleosporomycetidae</taxon>
        <taxon>Pleosporales</taxon>
        <taxon>Lindgomycetaceae</taxon>
        <taxon>Lindgomyces</taxon>
    </lineage>
</organism>
<protein>
    <submittedName>
        <fullName evidence="1">Uncharacterized protein</fullName>
    </submittedName>
</protein>
<gene>
    <name evidence="1" type="ORF">BDR25DRAFT_355670</name>
</gene>
<name>A0ACB6QTU5_9PLEO</name>
<accession>A0ACB6QTU5</accession>
<reference evidence="1" key="1">
    <citation type="journal article" date="2020" name="Stud. Mycol.">
        <title>101 Dothideomycetes genomes: a test case for predicting lifestyles and emergence of pathogens.</title>
        <authorList>
            <person name="Haridas S."/>
            <person name="Albert R."/>
            <person name="Binder M."/>
            <person name="Bloem J."/>
            <person name="Labutti K."/>
            <person name="Salamov A."/>
            <person name="Andreopoulos B."/>
            <person name="Baker S."/>
            <person name="Barry K."/>
            <person name="Bills G."/>
            <person name="Bluhm B."/>
            <person name="Cannon C."/>
            <person name="Castanera R."/>
            <person name="Culley D."/>
            <person name="Daum C."/>
            <person name="Ezra D."/>
            <person name="Gonzalez J."/>
            <person name="Henrissat B."/>
            <person name="Kuo A."/>
            <person name="Liang C."/>
            <person name="Lipzen A."/>
            <person name="Lutzoni F."/>
            <person name="Magnuson J."/>
            <person name="Mondo S."/>
            <person name="Nolan M."/>
            <person name="Ohm R."/>
            <person name="Pangilinan J."/>
            <person name="Park H.-J."/>
            <person name="Ramirez L."/>
            <person name="Alfaro M."/>
            <person name="Sun H."/>
            <person name="Tritt A."/>
            <person name="Yoshinaga Y."/>
            <person name="Zwiers L.-H."/>
            <person name="Turgeon B."/>
            <person name="Goodwin S."/>
            <person name="Spatafora J."/>
            <person name="Crous P."/>
            <person name="Grigoriev I."/>
        </authorList>
    </citation>
    <scope>NUCLEOTIDE SEQUENCE</scope>
    <source>
        <strain evidence="1">ATCC 200398</strain>
    </source>
</reference>
<proteinExistence type="predicted"/>
<dbReference type="Proteomes" id="UP000799755">
    <property type="component" value="Unassembled WGS sequence"/>
</dbReference>
<sequence>MPAHAVWKWRDIDQEMTQRTILRWILASIKLYLKMGGQENVIALWRNPYNQSHMLHSFHSFSMGSGCILVTESAILLAFSSGFGNWQVFLNVHPMVYVGLKRFFHLWARLSPRNSGNMRSSISIIPGIPTTDFWEILLEELSACNDQSKADILGLYINDLNQPFAPPRYKAQFHLHMRFSAENDAKGMQVTTVRDPPSTHAATRADRYTVKTNAQEQIDGCDGVR</sequence>
<evidence type="ECO:0000313" key="2">
    <source>
        <dbReference type="Proteomes" id="UP000799755"/>
    </source>
</evidence>
<keyword evidence="2" id="KW-1185">Reference proteome</keyword>
<evidence type="ECO:0000313" key="1">
    <source>
        <dbReference type="EMBL" id="KAF2469945.1"/>
    </source>
</evidence>